<sequence length="373" mass="41339">MNFVKPAVLATLAISLAACSSNKDKLPELDYQSNNKNIVRLDVPPDLTNPNQGDRYQLPTGTGSVRASDLNRAQSAGQTGSNTRVLAKVDNVHIERDGSVRWLNIGNKQPAEVWPLLKAFWQEQGFVIAREEPAIGLMETDWAENRAKLPADGIRSLFEKVGLGGLYSTGERDKFTIRLERNNQGGTDVFIVHRGLTEVFTNKQEDTTMWQPRPNDPNLEAAFLGRFMQYLGADEKTVQQELTQKQARGSELAKLEGNSLLVSGTQERNWRRIAMALDRIGLAVVAENPQRHAFLVEVAPAEGAAVSAQKPSFFSRMFGGKKEDTQPQAQPRLVVAAEPGNNGTVVRLLNQDGSPYSGRDAQQWLSRLYTELR</sequence>
<feature type="compositionally biased region" description="Polar residues" evidence="1">
    <location>
        <begin position="48"/>
        <end position="66"/>
    </location>
</feature>
<dbReference type="KEGG" id="ptes:JQU52_13710"/>
<organism evidence="2 3">
    <name type="scientific">Paralysiella testudinis</name>
    <dbReference type="NCBI Taxonomy" id="2809020"/>
    <lineage>
        <taxon>Bacteria</taxon>
        <taxon>Pseudomonadati</taxon>
        <taxon>Pseudomonadota</taxon>
        <taxon>Betaproteobacteria</taxon>
        <taxon>Neisseriales</taxon>
        <taxon>Neisseriaceae</taxon>
        <taxon>Paralysiella</taxon>
    </lineage>
</organism>
<evidence type="ECO:0000313" key="2">
    <source>
        <dbReference type="EMBL" id="QRQ81717.1"/>
    </source>
</evidence>
<protein>
    <submittedName>
        <fullName evidence="2">Outer membrane protein assembly factor BamC</fullName>
    </submittedName>
</protein>
<dbReference type="RefSeq" id="WP_230339017.1">
    <property type="nucleotide sequence ID" value="NZ_CP069798.1"/>
</dbReference>
<evidence type="ECO:0000256" key="1">
    <source>
        <dbReference type="SAM" id="MobiDB-lite"/>
    </source>
</evidence>
<dbReference type="InterPro" id="IPR010653">
    <property type="entry name" value="NlpB/DapX"/>
</dbReference>
<keyword evidence="3" id="KW-1185">Reference proteome</keyword>
<dbReference type="InterPro" id="IPR042268">
    <property type="entry name" value="BamC_C"/>
</dbReference>
<proteinExistence type="predicted"/>
<evidence type="ECO:0000313" key="3">
    <source>
        <dbReference type="Proteomes" id="UP000653156"/>
    </source>
</evidence>
<feature type="region of interest" description="Disordered" evidence="1">
    <location>
        <begin position="45"/>
        <end position="66"/>
    </location>
</feature>
<reference evidence="2" key="1">
    <citation type="submission" date="2021-02" db="EMBL/GenBank/DDBJ databases">
        <title>Neisseriaceae sp. 26B isolated from the cloaca of a Common Toad-headed Turtle (Mesoclemmys nasuta).</title>
        <authorList>
            <person name="Spergser J."/>
            <person name="Busse H.-J."/>
        </authorList>
    </citation>
    <scope>NUCLEOTIDE SEQUENCE</scope>
    <source>
        <strain evidence="2">26B</strain>
    </source>
</reference>
<dbReference type="Gene3D" id="3.30.310.170">
    <property type="entry name" value="Outer membrane protein assembly factor BamC"/>
    <property type="match status" value="1"/>
</dbReference>
<dbReference type="PROSITE" id="PS51257">
    <property type="entry name" value="PROKAR_LIPOPROTEIN"/>
    <property type="match status" value="1"/>
</dbReference>
<dbReference type="Pfam" id="PF06804">
    <property type="entry name" value="Lipoprotein_18"/>
    <property type="match status" value="1"/>
</dbReference>
<dbReference type="EMBL" id="CP069798">
    <property type="protein sequence ID" value="QRQ81717.1"/>
    <property type="molecule type" value="Genomic_DNA"/>
</dbReference>
<dbReference type="Proteomes" id="UP000653156">
    <property type="component" value="Chromosome"/>
</dbReference>
<accession>A0A892ZIQ9</accession>
<dbReference type="AlphaFoldDB" id="A0A892ZIQ9"/>
<gene>
    <name evidence="2" type="primary">bamC</name>
    <name evidence="2" type="ORF">JQU52_13710</name>
</gene>
<name>A0A892ZIQ9_9NEIS</name>